<dbReference type="AlphaFoldDB" id="A0A9Y2ERS1"/>
<dbReference type="RefSeq" id="WP_147667895.1">
    <property type="nucleotide sequence ID" value="NZ_CP120678.1"/>
</dbReference>
<accession>A0A9Y2ERS1</accession>
<evidence type="ECO:0000256" key="1">
    <source>
        <dbReference type="ARBA" id="ARBA00023125"/>
    </source>
</evidence>
<keyword evidence="5" id="KW-1185">Reference proteome</keyword>
<proteinExistence type="predicted"/>
<evidence type="ECO:0000256" key="2">
    <source>
        <dbReference type="PROSITE-ProRule" id="PRU00335"/>
    </source>
</evidence>
<keyword evidence="1 2" id="KW-0238">DNA-binding</keyword>
<dbReference type="Gene3D" id="1.10.357.10">
    <property type="entry name" value="Tetracycline Repressor, domain 2"/>
    <property type="match status" value="1"/>
</dbReference>
<feature type="DNA-binding region" description="H-T-H motif" evidence="2">
    <location>
        <begin position="37"/>
        <end position="56"/>
    </location>
</feature>
<dbReference type="Proteomes" id="UP001243623">
    <property type="component" value="Chromosome"/>
</dbReference>
<organism evidence="4 5">
    <name type="scientific">Selenobaculum gibii</name>
    <dbReference type="NCBI Taxonomy" id="3054208"/>
    <lineage>
        <taxon>Bacteria</taxon>
        <taxon>Bacillati</taxon>
        <taxon>Bacillota</taxon>
        <taxon>Negativicutes</taxon>
        <taxon>Selenomonadales</taxon>
        <taxon>Selenomonadaceae</taxon>
        <taxon>Selenobaculum</taxon>
    </lineage>
</organism>
<protein>
    <submittedName>
        <fullName evidence="4">TetR family transcriptional regulator</fullName>
    </submittedName>
</protein>
<feature type="domain" description="HTH tetR-type" evidence="3">
    <location>
        <begin position="14"/>
        <end position="74"/>
    </location>
</feature>
<dbReference type="InterPro" id="IPR009057">
    <property type="entry name" value="Homeodomain-like_sf"/>
</dbReference>
<evidence type="ECO:0000259" key="3">
    <source>
        <dbReference type="PROSITE" id="PS50977"/>
    </source>
</evidence>
<dbReference type="KEGG" id="sgbi:P3F81_04240"/>
<dbReference type="EMBL" id="CP120678">
    <property type="protein sequence ID" value="WIW71522.1"/>
    <property type="molecule type" value="Genomic_DNA"/>
</dbReference>
<name>A0A9Y2ERS1_9FIRM</name>
<gene>
    <name evidence="4" type="ORF">P3F81_04240</name>
</gene>
<dbReference type="SUPFAM" id="SSF46689">
    <property type="entry name" value="Homeodomain-like"/>
    <property type="match status" value="1"/>
</dbReference>
<dbReference type="InterPro" id="IPR050624">
    <property type="entry name" value="HTH-type_Tx_Regulator"/>
</dbReference>
<dbReference type="PANTHER" id="PTHR43479">
    <property type="entry name" value="ACREF/ENVCD OPERON REPRESSOR-RELATED"/>
    <property type="match status" value="1"/>
</dbReference>
<sequence length="195" mass="22768">MKYDLSKKLTIGASRTLISLQQAMLTLLAEKSFEEIAVQELCEKSMLPRATFYNYFDDKYDFLEYCFLTVHKQIDSSNQETGNCQKRLNALMENFIDFFDQNIEIVQNILKNNCPNQYFINQIHFYLITNMMAAFKSSPNTHQFKIPQEMAAKLYSKAVLIILEWKYLDKKECSKAQAKEYLQMMVSGIDVNRAG</sequence>
<dbReference type="GO" id="GO:0003677">
    <property type="term" value="F:DNA binding"/>
    <property type="evidence" value="ECO:0007669"/>
    <property type="project" value="UniProtKB-UniRule"/>
</dbReference>
<dbReference type="PANTHER" id="PTHR43479:SF7">
    <property type="entry name" value="TETR-FAMILY TRANSCRIPTIONAL REGULATOR"/>
    <property type="match status" value="1"/>
</dbReference>
<reference evidence="4" key="1">
    <citation type="submission" date="2023-03" db="EMBL/GenBank/DDBJ databases">
        <title>Selenobaculum gbiensis gen. nov. sp. nov., a new bacterium isolated from the gut microbiota of IBD patient.</title>
        <authorList>
            <person name="Yeo S."/>
            <person name="Park H."/>
            <person name="Huh C.S."/>
        </authorList>
    </citation>
    <scope>NUCLEOTIDE SEQUENCE</scope>
    <source>
        <strain evidence="4">ICN-92133</strain>
    </source>
</reference>
<dbReference type="PROSITE" id="PS50977">
    <property type="entry name" value="HTH_TETR_2"/>
    <property type="match status" value="1"/>
</dbReference>
<evidence type="ECO:0000313" key="5">
    <source>
        <dbReference type="Proteomes" id="UP001243623"/>
    </source>
</evidence>
<evidence type="ECO:0000313" key="4">
    <source>
        <dbReference type="EMBL" id="WIW71522.1"/>
    </source>
</evidence>
<dbReference type="InterPro" id="IPR001647">
    <property type="entry name" value="HTH_TetR"/>
</dbReference>